<dbReference type="GO" id="GO:0008106">
    <property type="term" value="F:alcohol dehydrogenase (NADP+) activity"/>
    <property type="evidence" value="ECO:0007669"/>
    <property type="project" value="TreeGrafter"/>
</dbReference>
<evidence type="ECO:0000313" key="4">
    <source>
        <dbReference type="EMBL" id="KAB7460501.1"/>
    </source>
</evidence>
<dbReference type="Pfam" id="PF25137">
    <property type="entry name" value="ADH_Fe_C"/>
    <property type="match status" value="1"/>
</dbReference>
<organism evidence="5">
    <name type="scientific">Bifidobacterium dentium</name>
    <dbReference type="NCBI Taxonomy" id="1689"/>
    <lineage>
        <taxon>Bacteria</taxon>
        <taxon>Bacillati</taxon>
        <taxon>Actinomycetota</taxon>
        <taxon>Actinomycetes</taxon>
        <taxon>Bifidobacteriales</taxon>
        <taxon>Bifidobacteriaceae</taxon>
        <taxon>Bifidobacterium</taxon>
    </lineage>
</organism>
<accession>A0A6N2RJH0</accession>
<dbReference type="InterPro" id="IPR018211">
    <property type="entry name" value="ADH_Fe_CS"/>
</dbReference>
<dbReference type="GO" id="GO:1990002">
    <property type="term" value="F:methylglyoxal reductase (NADPH) (acetol producing) activity"/>
    <property type="evidence" value="ECO:0007669"/>
    <property type="project" value="TreeGrafter"/>
</dbReference>
<proteinExistence type="predicted"/>
<dbReference type="SUPFAM" id="SSF56796">
    <property type="entry name" value="Dehydroquinate synthase-like"/>
    <property type="match status" value="1"/>
</dbReference>
<dbReference type="AlphaFoldDB" id="A0A6N2RJH0"/>
<evidence type="ECO:0000259" key="3">
    <source>
        <dbReference type="Pfam" id="PF25137"/>
    </source>
</evidence>
<dbReference type="InterPro" id="IPR001670">
    <property type="entry name" value="ADH_Fe/GldA"/>
</dbReference>
<dbReference type="InterPro" id="IPR044731">
    <property type="entry name" value="BDH-like"/>
</dbReference>
<reference evidence="5" key="2">
    <citation type="submission" date="2019-11" db="EMBL/GenBank/DDBJ databases">
        <authorList>
            <person name="Feng L."/>
        </authorList>
    </citation>
    <scope>NUCLEOTIDE SEQUENCE</scope>
    <source>
        <strain evidence="5">BdentiumLFYP24</strain>
    </source>
</reference>
<dbReference type="GO" id="GO:0046872">
    <property type="term" value="F:metal ion binding"/>
    <property type="evidence" value="ECO:0007669"/>
    <property type="project" value="InterPro"/>
</dbReference>
<dbReference type="RefSeq" id="WP_051404695.1">
    <property type="nucleotide sequence ID" value="NZ_CACRSP010000002.1"/>
</dbReference>
<sequence>MSFIYYTQSKLVFGVGSQNQLEALLRENAATSILLIYSGDYVFDLGIHDVINQAARNIGANLIENGDVVPNPHIDLVRNLIDQARAADVDFILAVGGASSFDTAKAVGVGLEYDGDVWDLFTGVAEPQSSVSVGVISTIPGSGSEVSDCAVLQQGHDKRALENRIVIPKFAIVNPEYSRTAPYRYQAAAVADLAVGFLEPYFTAKDHLESEDRLLEGGLKAALVAGRRFVEDPQDLKNRTELHWLSATMFNHCFLATGSENDWTTHRIEHELGGEFDVIHGEGISAILPSIIRYVARRQPKRYAQLAVRVFDADPYDNDEEQLANYFANRIEEHFKAFGLATSLHELGIAESSIEHVADRLTLNGSKTVGNYSPLDRNDVIAVLRLAY</sequence>
<dbReference type="Pfam" id="PF00465">
    <property type="entry name" value="Fe-ADH"/>
    <property type="match status" value="1"/>
</dbReference>
<dbReference type="PROSITE" id="PS00060">
    <property type="entry name" value="ADH_IRON_2"/>
    <property type="match status" value="1"/>
</dbReference>
<gene>
    <name evidence="5" type="primary">bdhA</name>
    <name evidence="5" type="ORF">BDLFYP24_01042</name>
    <name evidence="4" type="ORF">GBB04_07210</name>
</gene>
<dbReference type="Gene3D" id="1.20.1090.10">
    <property type="entry name" value="Dehydroquinate synthase-like - alpha domain"/>
    <property type="match status" value="1"/>
</dbReference>
<keyword evidence="1 5" id="KW-0560">Oxidoreductase</keyword>
<feature type="domain" description="Alcohol dehydrogenase iron-type/glycerol dehydrogenase GldA" evidence="2">
    <location>
        <begin position="9"/>
        <end position="175"/>
    </location>
</feature>
<dbReference type="InterPro" id="IPR056798">
    <property type="entry name" value="ADH_Fe_C"/>
</dbReference>
<protein>
    <submittedName>
        <fullName evidence="4">Iron-containing alcohol dehydrogenase</fullName>
    </submittedName>
    <submittedName>
        <fullName evidence="5">NADH-dependent butanol dehydrogenase A</fullName>
        <ecNumber evidence="5">1.1.1.-</ecNumber>
    </submittedName>
</protein>
<dbReference type="EMBL" id="CACRSP010000002">
    <property type="protein sequence ID" value="VYS81157.1"/>
    <property type="molecule type" value="Genomic_DNA"/>
</dbReference>
<feature type="domain" description="Fe-containing alcohol dehydrogenase-like C-terminal" evidence="3">
    <location>
        <begin position="199"/>
        <end position="388"/>
    </location>
</feature>
<dbReference type="PANTHER" id="PTHR43633:SF1">
    <property type="entry name" value="ALCOHOL DEHYDROGENASE YQHD"/>
    <property type="match status" value="1"/>
</dbReference>
<dbReference type="PANTHER" id="PTHR43633">
    <property type="entry name" value="ALCOHOL DEHYDROGENASE YQHD"/>
    <property type="match status" value="1"/>
</dbReference>
<dbReference type="EMBL" id="WDPD01000006">
    <property type="protein sequence ID" value="KAB7460501.1"/>
    <property type="molecule type" value="Genomic_DNA"/>
</dbReference>
<reference evidence="4 6" key="1">
    <citation type="journal article" date="2019" name="Nat. Med.">
        <title>A library of human gut bacterial isolates paired with longitudinal multiomics data enables mechanistic microbiome research.</title>
        <authorList>
            <person name="Poyet M."/>
            <person name="Groussin M."/>
            <person name="Gibbons S.M."/>
            <person name="Avila-Pacheco J."/>
            <person name="Jiang X."/>
            <person name="Kearney S.M."/>
            <person name="Perrotta A.R."/>
            <person name="Berdy B."/>
            <person name="Zhao S."/>
            <person name="Lieberman T.D."/>
            <person name="Swanson P.K."/>
            <person name="Smith M."/>
            <person name="Roesemann S."/>
            <person name="Alexander J.E."/>
            <person name="Rich S.A."/>
            <person name="Livny J."/>
            <person name="Vlamakis H."/>
            <person name="Clish C."/>
            <person name="Bullock K."/>
            <person name="Deik A."/>
            <person name="Scott J."/>
            <person name="Pierce K.A."/>
            <person name="Xavier R.J."/>
            <person name="Alm E.J."/>
        </authorList>
    </citation>
    <scope>NUCLEOTIDE SEQUENCE [LARGE SCALE GENOMIC DNA]</scope>
    <source>
        <strain evidence="4 6">BIOML-A2</strain>
    </source>
</reference>
<dbReference type="Gene3D" id="3.40.50.1970">
    <property type="match status" value="1"/>
</dbReference>
<evidence type="ECO:0000259" key="2">
    <source>
        <dbReference type="Pfam" id="PF00465"/>
    </source>
</evidence>
<evidence type="ECO:0000313" key="6">
    <source>
        <dbReference type="Proteomes" id="UP000429211"/>
    </source>
</evidence>
<name>A0A6N2RJH0_9BIFI</name>
<evidence type="ECO:0000313" key="5">
    <source>
        <dbReference type="EMBL" id="VYS81157.1"/>
    </source>
</evidence>
<evidence type="ECO:0000256" key="1">
    <source>
        <dbReference type="ARBA" id="ARBA00023002"/>
    </source>
</evidence>
<dbReference type="GO" id="GO:0005829">
    <property type="term" value="C:cytosol"/>
    <property type="evidence" value="ECO:0007669"/>
    <property type="project" value="TreeGrafter"/>
</dbReference>
<dbReference type="Proteomes" id="UP000429211">
    <property type="component" value="Unassembled WGS sequence"/>
</dbReference>
<dbReference type="GO" id="GO:1990362">
    <property type="term" value="F:butanol dehydrogenase (NAD+) activity"/>
    <property type="evidence" value="ECO:0007669"/>
    <property type="project" value="InterPro"/>
</dbReference>
<dbReference type="EC" id="1.1.1.-" evidence="5"/>
<dbReference type="CDD" id="cd08187">
    <property type="entry name" value="BDH"/>
    <property type="match status" value="1"/>
</dbReference>